<dbReference type="Pfam" id="PF00078">
    <property type="entry name" value="RVT_1"/>
    <property type="match status" value="1"/>
</dbReference>
<evidence type="ECO:0000256" key="13">
    <source>
        <dbReference type="SAM" id="Coils"/>
    </source>
</evidence>
<dbReference type="Pfam" id="PF17919">
    <property type="entry name" value="RT_RNaseH_2"/>
    <property type="match status" value="1"/>
</dbReference>
<dbReference type="Pfam" id="PF19259">
    <property type="entry name" value="Ty3_capsid"/>
    <property type="match status" value="1"/>
</dbReference>
<keyword evidence="13" id="KW-0175">Coiled coil</keyword>
<dbReference type="InterPro" id="IPR041577">
    <property type="entry name" value="RT_RNaseH_2"/>
</dbReference>
<feature type="compositionally biased region" description="Basic and acidic residues" evidence="14">
    <location>
        <begin position="663"/>
        <end position="704"/>
    </location>
</feature>
<evidence type="ECO:0000256" key="12">
    <source>
        <dbReference type="PROSITE-ProRule" id="PRU00047"/>
    </source>
</evidence>
<evidence type="ECO:0000256" key="9">
    <source>
        <dbReference type="ARBA" id="ARBA00022908"/>
    </source>
</evidence>
<evidence type="ECO:0000256" key="8">
    <source>
        <dbReference type="ARBA" id="ARBA00022884"/>
    </source>
</evidence>
<evidence type="ECO:0000256" key="7">
    <source>
        <dbReference type="ARBA" id="ARBA00022842"/>
    </source>
</evidence>
<dbReference type="PROSITE" id="PS00141">
    <property type="entry name" value="ASP_PROTEASE"/>
    <property type="match status" value="1"/>
</dbReference>
<evidence type="ECO:0000256" key="4">
    <source>
        <dbReference type="ARBA" id="ARBA00022722"/>
    </source>
</evidence>
<dbReference type="InterPro" id="IPR050951">
    <property type="entry name" value="Retrovirus_Pol_polyprotein"/>
</dbReference>
<dbReference type="SUPFAM" id="SSF57756">
    <property type="entry name" value="Retrovirus zinc finger-like domains"/>
    <property type="match status" value="1"/>
</dbReference>
<evidence type="ECO:0000256" key="14">
    <source>
        <dbReference type="SAM" id="MobiDB-lite"/>
    </source>
</evidence>
<feature type="compositionally biased region" description="Acidic residues" evidence="14">
    <location>
        <begin position="405"/>
        <end position="436"/>
    </location>
</feature>
<proteinExistence type="predicted"/>
<keyword evidence="8" id="KW-0694">RNA-binding</keyword>
<dbReference type="InterPro" id="IPR036875">
    <property type="entry name" value="Znf_CCHC_sf"/>
</dbReference>
<evidence type="ECO:0000256" key="2">
    <source>
        <dbReference type="ARBA" id="ARBA00022679"/>
    </source>
</evidence>
<keyword evidence="5" id="KW-0064">Aspartyl protease</keyword>
<keyword evidence="11" id="KW-0511">Multifunctional enzyme</keyword>
<dbReference type="CDD" id="cd00303">
    <property type="entry name" value="retropepsin_like"/>
    <property type="match status" value="1"/>
</dbReference>
<dbReference type="CDD" id="cd09274">
    <property type="entry name" value="RNase_HI_RT_Ty3"/>
    <property type="match status" value="1"/>
</dbReference>
<feature type="region of interest" description="Disordered" evidence="14">
    <location>
        <begin position="627"/>
        <end position="646"/>
    </location>
</feature>
<dbReference type="GO" id="GO:0015074">
    <property type="term" value="P:DNA integration"/>
    <property type="evidence" value="ECO:0007669"/>
    <property type="project" value="UniProtKB-KW"/>
</dbReference>
<dbReference type="GO" id="GO:0003677">
    <property type="term" value="F:DNA binding"/>
    <property type="evidence" value="ECO:0007669"/>
    <property type="project" value="UniProtKB-KW"/>
</dbReference>
<name>A0A077WW34_9FUNG</name>
<keyword evidence="3" id="KW-0548">Nucleotidyltransferase</keyword>
<feature type="coiled-coil region" evidence="13">
    <location>
        <begin position="219"/>
        <end position="246"/>
    </location>
</feature>
<dbReference type="Gene3D" id="2.40.70.10">
    <property type="entry name" value="Acid Proteases"/>
    <property type="match status" value="1"/>
</dbReference>
<dbReference type="SUPFAM" id="SSF56672">
    <property type="entry name" value="DNA/RNA polymerases"/>
    <property type="match status" value="1"/>
</dbReference>
<gene>
    <name evidence="17" type="ORF">LRAMOSA11495</name>
</gene>
<organism evidence="17">
    <name type="scientific">Lichtheimia ramosa</name>
    <dbReference type="NCBI Taxonomy" id="688394"/>
    <lineage>
        <taxon>Eukaryota</taxon>
        <taxon>Fungi</taxon>
        <taxon>Fungi incertae sedis</taxon>
        <taxon>Mucoromycota</taxon>
        <taxon>Mucoromycotina</taxon>
        <taxon>Mucoromycetes</taxon>
        <taxon>Mucorales</taxon>
        <taxon>Lichtheimiaceae</taxon>
        <taxon>Lichtheimia</taxon>
    </lineage>
</organism>
<dbReference type="Gene3D" id="3.10.10.10">
    <property type="entry name" value="HIV Type 1 Reverse Transcriptase, subunit A, domain 1"/>
    <property type="match status" value="1"/>
</dbReference>
<dbReference type="PROSITE" id="PS50158">
    <property type="entry name" value="ZF_CCHC"/>
    <property type="match status" value="1"/>
</dbReference>
<dbReference type="InterPro" id="IPR001969">
    <property type="entry name" value="Aspartic_peptidase_AS"/>
</dbReference>
<dbReference type="InterPro" id="IPR021109">
    <property type="entry name" value="Peptidase_aspartic_dom_sf"/>
</dbReference>
<dbReference type="Pfam" id="PF13975">
    <property type="entry name" value="gag-asp_proteas"/>
    <property type="match status" value="1"/>
</dbReference>
<evidence type="ECO:0000256" key="1">
    <source>
        <dbReference type="ARBA" id="ARBA00022670"/>
    </source>
</evidence>
<feature type="region of interest" description="Disordered" evidence="14">
    <location>
        <begin position="651"/>
        <end position="704"/>
    </location>
</feature>
<keyword evidence="4" id="KW-0540">Nuclease</keyword>
<dbReference type="InterPro" id="IPR045358">
    <property type="entry name" value="Ty3_capsid"/>
</dbReference>
<dbReference type="GO" id="GO:0008270">
    <property type="term" value="F:zinc ion binding"/>
    <property type="evidence" value="ECO:0007669"/>
    <property type="project" value="UniProtKB-KW"/>
</dbReference>
<feature type="compositionally biased region" description="Polar residues" evidence="14">
    <location>
        <begin position="453"/>
        <end position="464"/>
    </location>
</feature>
<accession>A0A077WW34</accession>
<dbReference type="GO" id="GO:0003723">
    <property type="term" value="F:RNA binding"/>
    <property type="evidence" value="ECO:0007669"/>
    <property type="project" value="UniProtKB-KW"/>
</dbReference>
<dbReference type="EMBL" id="LK023356">
    <property type="protein sequence ID" value="CDS11851.1"/>
    <property type="molecule type" value="Genomic_DNA"/>
</dbReference>
<feature type="compositionally biased region" description="Low complexity" evidence="14">
    <location>
        <begin position="277"/>
        <end position="297"/>
    </location>
</feature>
<feature type="domain" description="CCHC-type" evidence="15">
    <location>
        <begin position="260"/>
        <end position="275"/>
    </location>
</feature>
<evidence type="ECO:0008006" key="18">
    <source>
        <dbReference type="Google" id="ProtNLM"/>
    </source>
</evidence>
<keyword evidence="2" id="KW-0808">Transferase</keyword>
<dbReference type="Gene3D" id="3.30.70.270">
    <property type="match status" value="2"/>
</dbReference>
<protein>
    <recommendedName>
        <fullName evidence="18">Reverse transcriptase</fullName>
    </recommendedName>
</protein>
<dbReference type="InterPro" id="IPR001878">
    <property type="entry name" value="Znf_CCHC"/>
</dbReference>
<evidence type="ECO:0000256" key="6">
    <source>
        <dbReference type="ARBA" id="ARBA00022759"/>
    </source>
</evidence>
<keyword evidence="12" id="KW-0862">Zinc</keyword>
<dbReference type="SUPFAM" id="SSF50630">
    <property type="entry name" value="Acid proteases"/>
    <property type="match status" value="1"/>
</dbReference>
<dbReference type="FunFam" id="3.30.70.270:FF:000020">
    <property type="entry name" value="Transposon Tf2-6 polyprotein-like Protein"/>
    <property type="match status" value="1"/>
</dbReference>
<dbReference type="OrthoDB" id="2269068at2759"/>
<dbReference type="GO" id="GO:0006508">
    <property type="term" value="P:proteolysis"/>
    <property type="evidence" value="ECO:0007669"/>
    <property type="project" value="UniProtKB-KW"/>
</dbReference>
<dbReference type="CDD" id="cd01647">
    <property type="entry name" value="RT_LTR"/>
    <property type="match status" value="1"/>
</dbReference>
<evidence type="ECO:0000259" key="16">
    <source>
        <dbReference type="PROSITE" id="PS50878"/>
    </source>
</evidence>
<evidence type="ECO:0000256" key="10">
    <source>
        <dbReference type="ARBA" id="ARBA00023125"/>
    </source>
</evidence>
<keyword evidence="12" id="KW-0479">Metal-binding</keyword>
<dbReference type="InterPro" id="IPR043128">
    <property type="entry name" value="Rev_trsase/Diguanyl_cyclase"/>
</dbReference>
<keyword evidence="1" id="KW-0645">Protease</keyword>
<feature type="domain" description="Reverse transcriptase" evidence="16">
    <location>
        <begin position="764"/>
        <end position="943"/>
    </location>
</feature>
<keyword evidence="12" id="KW-0863">Zinc-finger</keyword>
<dbReference type="Pfam" id="PF00098">
    <property type="entry name" value="zf-CCHC"/>
    <property type="match status" value="1"/>
</dbReference>
<feature type="compositionally biased region" description="Polar residues" evidence="14">
    <location>
        <begin position="627"/>
        <end position="637"/>
    </location>
</feature>
<feature type="region of interest" description="Disordered" evidence="14">
    <location>
        <begin position="404"/>
        <end position="468"/>
    </location>
</feature>
<dbReference type="InterPro" id="IPR043502">
    <property type="entry name" value="DNA/RNA_pol_sf"/>
</dbReference>
<keyword evidence="4" id="KW-0378">Hydrolase</keyword>
<evidence type="ECO:0000256" key="3">
    <source>
        <dbReference type="ARBA" id="ARBA00022695"/>
    </source>
</evidence>
<dbReference type="InterPro" id="IPR000477">
    <property type="entry name" value="RT_dom"/>
</dbReference>
<evidence type="ECO:0000256" key="5">
    <source>
        <dbReference type="ARBA" id="ARBA00022750"/>
    </source>
</evidence>
<dbReference type="SMART" id="SM00343">
    <property type="entry name" value="ZnF_C2HC"/>
    <property type="match status" value="1"/>
</dbReference>
<dbReference type="AlphaFoldDB" id="A0A077WW34"/>
<evidence type="ECO:0000259" key="15">
    <source>
        <dbReference type="PROSITE" id="PS50158"/>
    </source>
</evidence>
<keyword evidence="6" id="KW-0255">Endonuclease</keyword>
<sequence length="1159" mass="130894">MSTQESSFISNPKGRNPETELLRSLLAKPEHFYGKANEDPMGWLRSIKRLRRGGISDGGILLVAGSHLKGSAADWWAEHEDDVETWKQFEEKFTERYASKSIKRDWWRRLEARKQEEGESVSDLVEAQQALFQRLAVKDERMKIDLFCKALKDGVGFEVEKEEPETYAEAVDIAKKEESLRIKYKKSAEVDGEASVSRSDKSTIVMSTKSDRVSDVGSLSSFDKALNEMNEKFNRLEINLMERLNRRQVGGYNTGYMMTCYNCGQQGHKAYQCNEPGQQDSGKGKGQQSSASGEAAAPVKKRSKRRVVDDEVNAINLPVVPNQDVEMKDMQKKKRSPARRLEVSVNKNNIWDALGDTKVNMSFKEWLAVDKKAAKDLCDGIRFLHGRKPRTNISKQVNAVHLVELEDEDGDDEDGDDEESDDDQEEDDDDDDDESVSESYLFDSEFEDDDDNGYQSDTSITQYPYNPESMGAARPFAVEVRINGVKVEAIADTGASVSVISKPLAKRLNLPINKDLMSIQQLDERDTKPNGICVNVPVQIGGKLRREHCSVLERESDLLLLGLPWMRAYGVKIDPTTLTLSIPSKESQQDIVVQGYTRCKPMVPEAEAEESTSPQVFLLQLVQQQTSQGASNQSNGGPSVAYNGDIRVDWYDGGASEGDMSQEGERRVQEVTETEKGDKEPKEEEEKGKEEKEKGKERQKEEPKEVKELLEKYRDCFVEHAGLGRVNIVSHEIKTVTETPIKSKPYRLTWTEEAQLKKELDHLLELGLIKPSQGEWTSPVLFVAKKDGSLRLCVDYRRLNKITVKDHFPLPFIDELVDSMGGARYFSTLDAASGYWQVPMHENSIHKTGFITKYGVFDWCVLPFGLTSAPATFQRLMTRILQPLLGTCVHVFIDDIIVYSRTMDEHVQHLEQVFKICKEANLRIKLAKCTFASDCVEYLGHQITREGLKPTDRNVKKVQDMVIPKSKSDVRSFLGMAGYYRRFVHDFANKAQALQQLTKSKIDFYWRSEQELAFKTLKDALINPPVLAYPDPNKVQILTTDASGKGIGAILSQSDDGSPEGEQVIAYASRTLRGAETRYATTHLEALAVVAGMHHFRHYLRGRKFVLYTDHSALTYILNNPAPSSKVSRWAAATMEYDFVTKHRKGENNPADALSRLVR</sequence>
<dbReference type="PANTHER" id="PTHR37984:SF5">
    <property type="entry name" value="PROTEIN NYNRIN-LIKE"/>
    <property type="match status" value="1"/>
</dbReference>
<keyword evidence="9" id="KW-0229">DNA integration</keyword>
<dbReference type="PANTHER" id="PTHR37984">
    <property type="entry name" value="PROTEIN CBG26694"/>
    <property type="match status" value="1"/>
</dbReference>
<feature type="region of interest" description="Disordered" evidence="14">
    <location>
        <begin position="274"/>
        <end position="306"/>
    </location>
</feature>
<keyword evidence="7" id="KW-0460">Magnesium</keyword>
<dbReference type="GO" id="GO:0004519">
    <property type="term" value="F:endonuclease activity"/>
    <property type="evidence" value="ECO:0007669"/>
    <property type="project" value="UniProtKB-KW"/>
</dbReference>
<evidence type="ECO:0000313" key="17">
    <source>
        <dbReference type="EMBL" id="CDS11851.1"/>
    </source>
</evidence>
<dbReference type="GO" id="GO:0004190">
    <property type="term" value="F:aspartic-type endopeptidase activity"/>
    <property type="evidence" value="ECO:0007669"/>
    <property type="project" value="UniProtKB-KW"/>
</dbReference>
<reference evidence="17" key="1">
    <citation type="journal article" date="2014" name="Genome Announc.">
        <title>De novo whole-genome sequence and genome annotation of Lichtheimia ramosa.</title>
        <authorList>
            <person name="Linde J."/>
            <person name="Schwartze V."/>
            <person name="Binder U."/>
            <person name="Lass-Florl C."/>
            <person name="Voigt K."/>
            <person name="Horn F."/>
        </authorList>
    </citation>
    <scope>NUCLEOTIDE SEQUENCE</scope>
    <source>
        <strain evidence="17">JMRC FSU:6197</strain>
    </source>
</reference>
<keyword evidence="10" id="KW-0238">DNA-binding</keyword>
<evidence type="ECO:0000256" key="11">
    <source>
        <dbReference type="ARBA" id="ARBA00023268"/>
    </source>
</evidence>
<dbReference type="GO" id="GO:0016779">
    <property type="term" value="F:nucleotidyltransferase activity"/>
    <property type="evidence" value="ECO:0007669"/>
    <property type="project" value="UniProtKB-KW"/>
</dbReference>
<dbReference type="PROSITE" id="PS50878">
    <property type="entry name" value="RT_POL"/>
    <property type="match status" value="1"/>
</dbReference>